<evidence type="ECO:0000313" key="2">
    <source>
        <dbReference type="EMBL" id="GAA6167655.1"/>
    </source>
</evidence>
<dbReference type="InterPro" id="IPR005180">
    <property type="entry name" value="DUF302"/>
</dbReference>
<sequence length="124" mass="13599">MKKVKVNLSVAESAERIKQSLQEKGFTLFCDIDHQANASSVDLELPAARALIFGNPLAGTKLMQKDIAASLDLPLRISVVEDGGDTLVVHMSTEDYCRNYQLEGHPVLEKIEQLFAALVSELSN</sequence>
<dbReference type="InterPro" id="IPR035923">
    <property type="entry name" value="TT1751-like_sf"/>
</dbReference>
<dbReference type="CDD" id="cd14797">
    <property type="entry name" value="DUF302"/>
    <property type="match status" value="1"/>
</dbReference>
<keyword evidence="3" id="KW-1185">Reference proteome</keyword>
<dbReference type="EMBL" id="BAABWN010000004">
    <property type="protein sequence ID" value="GAA6167655.1"/>
    <property type="molecule type" value="Genomic_DNA"/>
</dbReference>
<gene>
    <name evidence="2" type="ORF">NBRC116591_14650</name>
</gene>
<comment type="caution">
    <text evidence="2">The sequence shown here is derived from an EMBL/GenBank/DDBJ whole genome shotgun (WGS) entry which is preliminary data.</text>
</comment>
<feature type="domain" description="DUF302" evidence="1">
    <location>
        <begin position="32"/>
        <end position="91"/>
    </location>
</feature>
<dbReference type="PANTHER" id="PTHR38342:SF2">
    <property type="entry name" value="INNER MEMBRANE OR EXPORTED"/>
    <property type="match status" value="1"/>
</dbReference>
<evidence type="ECO:0000259" key="1">
    <source>
        <dbReference type="Pfam" id="PF03625"/>
    </source>
</evidence>
<dbReference type="Proteomes" id="UP001465153">
    <property type="component" value="Unassembled WGS sequence"/>
</dbReference>
<proteinExistence type="predicted"/>
<protein>
    <submittedName>
        <fullName evidence="2">DUF302 domain-containing protein</fullName>
    </submittedName>
</protein>
<dbReference type="PANTHER" id="PTHR38342">
    <property type="entry name" value="SLR5037 PROTEIN"/>
    <property type="match status" value="1"/>
</dbReference>
<evidence type="ECO:0000313" key="3">
    <source>
        <dbReference type="Proteomes" id="UP001465153"/>
    </source>
</evidence>
<dbReference type="Pfam" id="PF03625">
    <property type="entry name" value="DUF302"/>
    <property type="match status" value="1"/>
</dbReference>
<dbReference type="SUPFAM" id="SSF103247">
    <property type="entry name" value="TT1751-like"/>
    <property type="match status" value="1"/>
</dbReference>
<organism evidence="2 3">
    <name type="scientific">Sessilibacter corallicola</name>
    <dbReference type="NCBI Taxonomy" id="2904075"/>
    <lineage>
        <taxon>Bacteria</taxon>
        <taxon>Pseudomonadati</taxon>
        <taxon>Pseudomonadota</taxon>
        <taxon>Gammaproteobacteria</taxon>
        <taxon>Cellvibrionales</taxon>
        <taxon>Cellvibrionaceae</taxon>
        <taxon>Sessilibacter</taxon>
    </lineage>
</organism>
<dbReference type="RefSeq" id="WP_353302261.1">
    <property type="nucleotide sequence ID" value="NZ_BAABWN010000004.1"/>
</dbReference>
<accession>A0ABQ0A7T1</accession>
<name>A0ABQ0A7T1_9GAMM</name>
<reference evidence="2 3" key="1">
    <citation type="submission" date="2024-04" db="EMBL/GenBank/DDBJ databases">
        <title>Draft genome sequence of Sessilibacter corallicola NBRC 116591.</title>
        <authorList>
            <person name="Miyakawa T."/>
            <person name="Kusuya Y."/>
            <person name="Miura T."/>
        </authorList>
    </citation>
    <scope>NUCLEOTIDE SEQUENCE [LARGE SCALE GENOMIC DNA]</scope>
    <source>
        <strain evidence="2 3">KU-00831-HH</strain>
    </source>
</reference>
<dbReference type="Gene3D" id="3.30.310.70">
    <property type="entry name" value="TT1751-like domain"/>
    <property type="match status" value="1"/>
</dbReference>